<dbReference type="RefSeq" id="YP_008126527.1">
    <property type="nucleotide sequence ID" value="NC_021536.1"/>
</dbReference>
<sequence>MEVLAVAVVRVEDTVEDINPDDIIDMHMTKDGLALVYKSVCFHLEKWPGNNREPWEQEALSLMKDNLLRILLEQQFRKP</sequence>
<evidence type="ECO:0000313" key="2">
    <source>
        <dbReference type="Proteomes" id="UP000204294"/>
    </source>
</evidence>
<dbReference type="GeneID" id="16045379"/>
<name>R9TLM2_9CAUD</name>
<organism evidence="1 2">
    <name type="scientific">Synechococcus phage S-IOM18</name>
    <dbReference type="NCBI Taxonomy" id="754039"/>
    <lineage>
        <taxon>Viruses</taxon>
        <taxon>Duplodnaviria</taxon>
        <taxon>Heunggongvirae</taxon>
        <taxon>Uroviricota</taxon>
        <taxon>Caudoviricetes</taxon>
        <taxon>Pantevenvirales</taxon>
        <taxon>Kyanoviridae</taxon>
        <taxon>Tefnutvirus</taxon>
        <taxon>Tefnutvirus siom18</taxon>
    </lineage>
</organism>
<dbReference type="EMBL" id="HQ317383">
    <property type="protein sequence ID" value="AGN33713.1"/>
    <property type="molecule type" value="Genomic_DNA"/>
</dbReference>
<evidence type="ECO:0000313" key="1">
    <source>
        <dbReference type="EMBL" id="AGN33713.1"/>
    </source>
</evidence>
<protein>
    <submittedName>
        <fullName evidence="1">Uncharacterized protein</fullName>
    </submittedName>
</protein>
<dbReference type="KEGG" id="vg:16045379"/>
<keyword evidence="2" id="KW-1185">Reference proteome</keyword>
<dbReference type="Proteomes" id="UP000204294">
    <property type="component" value="Segment"/>
</dbReference>
<reference evidence="1 2" key="1">
    <citation type="submission" date="2010-09" db="EMBL/GenBank/DDBJ databases">
        <title>The Genome Sequence of Synechococcus phage S-IOM18.</title>
        <authorList>
            <consortium name="The Broad Institute Genome Sequencing Platform"/>
            <person name="Henn M.R."/>
            <person name="Clokie M."/>
            <person name="Levin J."/>
            <person name="Malboeuf C."/>
            <person name="Casali M."/>
            <person name="Russ C."/>
            <person name="Lennon N."/>
            <person name="Chapman S.B."/>
            <person name="Erlich R."/>
            <person name="Young S.K."/>
            <person name="Yandava C."/>
            <person name="Zeng Q."/>
            <person name="Fitzgerald M.F."/>
            <person name="Alvarado L."/>
            <person name="Anderson S."/>
            <person name="Berlin A."/>
            <person name="Chen Z."/>
            <person name="Freedman E."/>
            <person name="Gellesch M."/>
            <person name="Goldberg J."/>
            <person name="Green L."/>
            <person name="Griggs A."/>
            <person name="Gujja S."/>
            <person name="Heilman E.R."/>
            <person name="Heiman D."/>
            <person name="Hollinger A."/>
            <person name="Howarth C."/>
            <person name="Larson L."/>
            <person name="Mehta T."/>
            <person name="Neiman D."/>
            <person name="Pearson M."/>
            <person name="Roberts A."/>
            <person name="Ryan E."/>
            <person name="Saif S."/>
            <person name="Shea T."/>
            <person name="Shenoy N."/>
            <person name="Sisk P."/>
            <person name="Stolte C."/>
            <person name="Sykes S."/>
            <person name="White J."/>
            <person name="Haas B."/>
            <person name="Nusbaum C."/>
            <person name="Birren B."/>
        </authorList>
    </citation>
    <scope>NUCLEOTIDE SEQUENCE [LARGE SCALE GENOMIC DNA]</scope>
    <source>
        <strain evidence="1 2">S-IOM18</strain>
    </source>
</reference>
<gene>
    <name evidence="1" type="ORF">SWYG_00204</name>
</gene>
<accession>R9TLM2</accession>
<proteinExistence type="predicted"/>
<dbReference type="OrthoDB" id="26662at10239"/>